<dbReference type="Proteomes" id="UP000298138">
    <property type="component" value="Unassembled WGS sequence"/>
</dbReference>
<reference evidence="2 3" key="1">
    <citation type="submission" date="2019-04" db="EMBL/GenBank/DDBJ databases">
        <title>Comparative genomics and transcriptomics to analyze fruiting body development in filamentous ascomycetes.</title>
        <authorList>
            <consortium name="DOE Joint Genome Institute"/>
            <person name="Lutkenhaus R."/>
            <person name="Traeger S."/>
            <person name="Breuer J."/>
            <person name="Kuo A."/>
            <person name="Lipzen A."/>
            <person name="Pangilinan J."/>
            <person name="Dilworth D."/>
            <person name="Sandor L."/>
            <person name="Poggeler S."/>
            <person name="Barry K."/>
            <person name="Grigoriev I.V."/>
            <person name="Nowrousian M."/>
        </authorList>
    </citation>
    <scope>NUCLEOTIDE SEQUENCE [LARGE SCALE GENOMIC DNA]</scope>
    <source>
        <strain evidence="2 3">CBS 389.68</strain>
    </source>
</reference>
<evidence type="ECO:0000313" key="3">
    <source>
        <dbReference type="Proteomes" id="UP000298138"/>
    </source>
</evidence>
<accession>A0A4S2MU68</accession>
<dbReference type="InParanoid" id="A0A4S2MU68"/>
<sequence length="370" mass="43509">MAAPPPSNPSASTSFNTLFTATPKPTRDGLTLPCPPEIRPKIHLLKHRPTRTRPLDHNLPTPLAYTPYILGKQCINTEPLLLLSRRRDLANRQEKLDYYVATPDTYPFLTVLSNYMPDRHEFDRNIRPGMVLKFFGVCVIKRWVDVREENGSRFKAGVIDGARGHLNVFNHNPWPYFKVCTVYDGAGDGEKVEECHKLFKRWVRDEEVRVEEMRRRKEAEENELLKALEKLEREAQEQVKRDIQERERIEREKAKVDRLERERSAEEKSRREVKKRPTSRKSKIEPTDVDPRPPKILERKEKEKQKEKQVRIENYDRPKWLTGKPLSEKSEKELAELRKLGMIGVYENANGEKELKYAFLNMNPLPFMKN</sequence>
<protein>
    <submittedName>
        <fullName evidence="2">Uncharacterized protein</fullName>
    </submittedName>
</protein>
<feature type="region of interest" description="Disordered" evidence="1">
    <location>
        <begin position="254"/>
        <end position="314"/>
    </location>
</feature>
<feature type="compositionally biased region" description="Basic and acidic residues" evidence="1">
    <location>
        <begin position="282"/>
        <end position="314"/>
    </location>
</feature>
<dbReference type="EMBL" id="ML220127">
    <property type="protein sequence ID" value="TGZ80088.1"/>
    <property type="molecule type" value="Genomic_DNA"/>
</dbReference>
<organism evidence="2 3">
    <name type="scientific">Ascodesmis nigricans</name>
    <dbReference type="NCBI Taxonomy" id="341454"/>
    <lineage>
        <taxon>Eukaryota</taxon>
        <taxon>Fungi</taxon>
        <taxon>Dikarya</taxon>
        <taxon>Ascomycota</taxon>
        <taxon>Pezizomycotina</taxon>
        <taxon>Pezizomycetes</taxon>
        <taxon>Pezizales</taxon>
        <taxon>Ascodesmidaceae</taxon>
        <taxon>Ascodesmis</taxon>
    </lineage>
</organism>
<gene>
    <name evidence="2" type="ORF">EX30DRAFT_341921</name>
</gene>
<evidence type="ECO:0000256" key="1">
    <source>
        <dbReference type="SAM" id="MobiDB-lite"/>
    </source>
</evidence>
<feature type="compositionally biased region" description="Basic residues" evidence="1">
    <location>
        <begin position="271"/>
        <end position="281"/>
    </location>
</feature>
<evidence type="ECO:0000313" key="2">
    <source>
        <dbReference type="EMBL" id="TGZ80088.1"/>
    </source>
</evidence>
<dbReference type="AlphaFoldDB" id="A0A4S2MU68"/>
<feature type="compositionally biased region" description="Basic and acidic residues" evidence="1">
    <location>
        <begin position="254"/>
        <end position="270"/>
    </location>
</feature>
<proteinExistence type="predicted"/>
<name>A0A4S2MU68_9PEZI</name>
<feature type="region of interest" description="Disordered" evidence="1">
    <location>
        <begin position="1"/>
        <end position="29"/>
    </location>
</feature>
<keyword evidence="3" id="KW-1185">Reference proteome</keyword>